<evidence type="ECO:0000256" key="1">
    <source>
        <dbReference type="SAM" id="MobiDB-lite"/>
    </source>
</evidence>
<organism evidence="2">
    <name type="scientific">mine drainage metagenome</name>
    <dbReference type="NCBI Taxonomy" id="410659"/>
    <lineage>
        <taxon>unclassified sequences</taxon>
        <taxon>metagenomes</taxon>
        <taxon>ecological metagenomes</taxon>
    </lineage>
</organism>
<accession>A0A1J5R2T8</accession>
<comment type="caution">
    <text evidence="2">The sequence shown here is derived from an EMBL/GenBank/DDBJ whole genome shotgun (WGS) entry which is preliminary data.</text>
</comment>
<reference evidence="2" key="1">
    <citation type="submission" date="2016-10" db="EMBL/GenBank/DDBJ databases">
        <title>Sequence of Gallionella enrichment culture.</title>
        <authorList>
            <person name="Poehlein A."/>
            <person name="Muehling M."/>
            <person name="Daniel R."/>
        </authorList>
    </citation>
    <scope>NUCLEOTIDE SEQUENCE</scope>
</reference>
<dbReference type="EMBL" id="MLJW01000299">
    <property type="protein sequence ID" value="OIQ90249.1"/>
    <property type="molecule type" value="Genomic_DNA"/>
</dbReference>
<protein>
    <submittedName>
        <fullName evidence="2">Uncharacterized protein</fullName>
    </submittedName>
</protein>
<sequence length="308" mass="32822">MVAAALQPAVEKAQRQIAPAMGGEVHGEEGDVGLHVDPAQAGVELDAVERRDILAERHHVRQVQVAMAFAHPALAPARREARRQASALGFAPGAQIGQAAGAGRRLQAVQNLRRLRQDLRGIAVRRNVGGNGGGAMECGQPRCQTVDRRRDQGPGGQPFAQQRAGRELLHAQHVLDRLAGAVEHGHRGAAADRQHVEVDSCREPAIQAQFIVVGLVPGLQRREVEKTEPHGFLDLPGVFAVEQDPGNMRFETLHGASGRGLQKSAQAFDQGVGRAVAGGLGRRHGHGAIRLGPRQTGPCAQPWPRRGG</sequence>
<gene>
    <name evidence="2" type="ORF">GALL_278800</name>
</gene>
<proteinExistence type="predicted"/>
<evidence type="ECO:0000313" key="2">
    <source>
        <dbReference type="EMBL" id="OIQ90249.1"/>
    </source>
</evidence>
<feature type="region of interest" description="Disordered" evidence="1">
    <location>
        <begin position="284"/>
        <end position="308"/>
    </location>
</feature>
<dbReference type="AlphaFoldDB" id="A0A1J5R2T8"/>
<name>A0A1J5R2T8_9ZZZZ</name>